<sequence length="341" mass="39554">MAELALAAGIASLVSSALTVSTQLHKLYTDFGDAGREFGVFSREFSIFAAVWTAVQPVLAHHGDAISDELWESLERICGDTTKIFEQIEASLQRFQRRDEPRRIRLGLGHALAFLCFPRTLEDDRKAYRRQRVRKYFQRSQLVMQRQQLEHAKTSLTLVLVVINITSHGSAHTVVDILSERWMSPPPPGGSRSEVSRHQRYSPQAEVANELHELRTQNAALRAQDIEKGRELHQARVEHSDVIDQLRGQIVHLWLERKRFEDIARKEEERCVEVERHNARMFQDLRRGDEEFKRLQMRYDEVVGEYKRLRNGRDGNVGWRYNRRVRDPGRQVQGVLLPVCA</sequence>
<proteinExistence type="predicted"/>
<dbReference type="Proteomes" id="UP000016924">
    <property type="component" value="Unassembled WGS sequence"/>
</dbReference>
<organism evidence="2 3">
    <name type="scientific">Coniosporium apollinis (strain CBS 100218)</name>
    <name type="common">Rock-inhabiting black yeast</name>
    <dbReference type="NCBI Taxonomy" id="1168221"/>
    <lineage>
        <taxon>Eukaryota</taxon>
        <taxon>Fungi</taxon>
        <taxon>Dikarya</taxon>
        <taxon>Ascomycota</taxon>
        <taxon>Pezizomycotina</taxon>
        <taxon>Dothideomycetes</taxon>
        <taxon>Dothideomycetes incertae sedis</taxon>
        <taxon>Coniosporium</taxon>
    </lineage>
</organism>
<accession>R7YL48</accession>
<protein>
    <recommendedName>
        <fullName evidence="4">Fungal N-terminal domain-containing protein</fullName>
    </recommendedName>
</protein>
<evidence type="ECO:0000313" key="2">
    <source>
        <dbReference type="EMBL" id="EON62544.1"/>
    </source>
</evidence>
<feature type="signal peptide" evidence="1">
    <location>
        <begin position="1"/>
        <end position="16"/>
    </location>
</feature>
<keyword evidence="3" id="KW-1185">Reference proteome</keyword>
<feature type="chain" id="PRO_5004449865" description="Fungal N-terminal domain-containing protein" evidence="1">
    <location>
        <begin position="17"/>
        <end position="341"/>
    </location>
</feature>
<evidence type="ECO:0000256" key="1">
    <source>
        <dbReference type="SAM" id="SignalP"/>
    </source>
</evidence>
<name>R7YL48_CONA1</name>
<gene>
    <name evidence="2" type="ORF">W97_01768</name>
</gene>
<reference evidence="3" key="1">
    <citation type="submission" date="2012-06" db="EMBL/GenBank/DDBJ databases">
        <title>The genome sequence of Coniosporium apollinis CBS 100218.</title>
        <authorList>
            <consortium name="The Broad Institute Genome Sequencing Platform"/>
            <person name="Cuomo C."/>
            <person name="Gorbushina A."/>
            <person name="Noack S."/>
            <person name="Walker B."/>
            <person name="Young S.K."/>
            <person name="Zeng Q."/>
            <person name="Gargeya S."/>
            <person name="Fitzgerald M."/>
            <person name="Haas B."/>
            <person name="Abouelleil A."/>
            <person name="Alvarado L."/>
            <person name="Arachchi H.M."/>
            <person name="Berlin A.M."/>
            <person name="Chapman S.B."/>
            <person name="Goldberg J."/>
            <person name="Griggs A."/>
            <person name="Gujja S."/>
            <person name="Hansen M."/>
            <person name="Howarth C."/>
            <person name="Imamovic A."/>
            <person name="Larimer J."/>
            <person name="McCowan C."/>
            <person name="Montmayeur A."/>
            <person name="Murphy C."/>
            <person name="Neiman D."/>
            <person name="Pearson M."/>
            <person name="Priest M."/>
            <person name="Roberts A."/>
            <person name="Saif S."/>
            <person name="Shea T."/>
            <person name="Sisk P."/>
            <person name="Sykes S."/>
            <person name="Wortman J."/>
            <person name="Nusbaum C."/>
            <person name="Birren B."/>
        </authorList>
    </citation>
    <scope>NUCLEOTIDE SEQUENCE [LARGE SCALE GENOMIC DNA]</scope>
    <source>
        <strain evidence="3">CBS 100218</strain>
    </source>
</reference>
<dbReference type="EMBL" id="JH767559">
    <property type="protein sequence ID" value="EON62544.1"/>
    <property type="molecule type" value="Genomic_DNA"/>
</dbReference>
<dbReference type="AlphaFoldDB" id="R7YL48"/>
<evidence type="ECO:0008006" key="4">
    <source>
        <dbReference type="Google" id="ProtNLM"/>
    </source>
</evidence>
<evidence type="ECO:0000313" key="3">
    <source>
        <dbReference type="Proteomes" id="UP000016924"/>
    </source>
</evidence>
<dbReference type="HOGENOM" id="CLU_813842_0_0_1"/>
<dbReference type="RefSeq" id="XP_007777861.1">
    <property type="nucleotide sequence ID" value="XM_007779671.1"/>
</dbReference>
<keyword evidence="1" id="KW-0732">Signal</keyword>
<dbReference type="GeneID" id="19899079"/>